<name>K8EL42_9CHLO</name>
<dbReference type="Proteomes" id="UP000198341">
    <property type="component" value="Chromosome 11"/>
</dbReference>
<keyword evidence="5" id="KW-1185">Reference proteome</keyword>
<protein>
    <recommendedName>
        <fullName evidence="3">J domain-containing protein</fullName>
    </recommendedName>
</protein>
<keyword evidence="2" id="KW-0472">Membrane</keyword>
<feature type="domain" description="J" evidence="3">
    <location>
        <begin position="6"/>
        <end position="89"/>
    </location>
</feature>
<dbReference type="Gene3D" id="1.10.287.110">
    <property type="entry name" value="DnaJ domain"/>
    <property type="match status" value="1"/>
</dbReference>
<reference evidence="4 5" key="1">
    <citation type="submission" date="2011-10" db="EMBL/GenBank/DDBJ databases">
        <authorList>
            <person name="Genoscope - CEA"/>
        </authorList>
    </citation>
    <scope>NUCLEOTIDE SEQUENCE [LARGE SCALE GENOMIC DNA]</scope>
    <source>
        <strain evidence="4 5">RCC 1105</strain>
    </source>
</reference>
<feature type="region of interest" description="Disordered" evidence="1">
    <location>
        <begin position="205"/>
        <end position="226"/>
    </location>
</feature>
<dbReference type="CDD" id="cd06257">
    <property type="entry name" value="DnaJ"/>
    <property type="match status" value="1"/>
</dbReference>
<evidence type="ECO:0000313" key="5">
    <source>
        <dbReference type="Proteomes" id="UP000198341"/>
    </source>
</evidence>
<dbReference type="InterPro" id="IPR001623">
    <property type="entry name" value="DnaJ_domain"/>
</dbReference>
<dbReference type="SUPFAM" id="SSF46565">
    <property type="entry name" value="Chaperone J-domain"/>
    <property type="match status" value="1"/>
</dbReference>
<evidence type="ECO:0000256" key="1">
    <source>
        <dbReference type="SAM" id="MobiDB-lite"/>
    </source>
</evidence>
<evidence type="ECO:0000313" key="4">
    <source>
        <dbReference type="EMBL" id="CCO18699.1"/>
    </source>
</evidence>
<dbReference type="RefSeq" id="XP_007510354.1">
    <property type="nucleotide sequence ID" value="XM_007510292.1"/>
</dbReference>
<dbReference type="InterPro" id="IPR036869">
    <property type="entry name" value="J_dom_sf"/>
</dbReference>
<gene>
    <name evidence="4" type="ordered locus">Bathy11g01450</name>
</gene>
<dbReference type="KEGG" id="bpg:Bathy11g01450"/>
<evidence type="ECO:0000256" key="2">
    <source>
        <dbReference type="SAM" id="Phobius"/>
    </source>
</evidence>
<dbReference type="GeneID" id="19012825"/>
<proteinExistence type="predicted"/>
<dbReference type="OrthoDB" id="445556at2759"/>
<dbReference type="AlphaFoldDB" id="K8EL42"/>
<evidence type="ECO:0000259" key="3">
    <source>
        <dbReference type="PROSITE" id="PS50076"/>
    </source>
</evidence>
<accession>K8EL42</accession>
<dbReference type="EMBL" id="FO082268">
    <property type="protein sequence ID" value="CCO18699.1"/>
    <property type="molecule type" value="Genomic_DNA"/>
</dbReference>
<dbReference type="PROSITE" id="PS50076">
    <property type="entry name" value="DNAJ_2"/>
    <property type="match status" value="1"/>
</dbReference>
<feature type="compositionally biased region" description="Basic and acidic residues" evidence="1">
    <location>
        <begin position="212"/>
        <end position="226"/>
    </location>
</feature>
<keyword evidence="2" id="KW-1133">Transmembrane helix</keyword>
<organism evidence="4 5">
    <name type="scientific">Bathycoccus prasinos</name>
    <dbReference type="NCBI Taxonomy" id="41875"/>
    <lineage>
        <taxon>Eukaryota</taxon>
        <taxon>Viridiplantae</taxon>
        <taxon>Chlorophyta</taxon>
        <taxon>Mamiellophyceae</taxon>
        <taxon>Mamiellales</taxon>
        <taxon>Bathycoccaceae</taxon>
        <taxon>Bathycoccus</taxon>
    </lineage>
</organism>
<sequence length="226" mass="24808">MEKQKNPFEILGVCESSTAREVDDAFKRLAKSSHPDVMMTMHAKSSNSSSSSSSFATTRNFQAISHARDECLAMIAERNMMHYSNDEFGGGRYDHHHHHHQRMARNASAARYYYARARSPSHVSATSFGLVLAFPFVFGLSFLGSVMNSSSDGESVLGNSKYGVGEIGRPNGVLHPPENAWLKDDARSRTVSSPTFQKLVGMFGGLFGKSNNSDDSRSSSRDDASK</sequence>
<keyword evidence="2" id="KW-0812">Transmembrane</keyword>
<feature type="transmembrane region" description="Helical" evidence="2">
    <location>
        <begin position="128"/>
        <end position="147"/>
    </location>
</feature>